<evidence type="ECO:0000313" key="2">
    <source>
        <dbReference type="Proteomes" id="UP000011663"/>
    </source>
</evidence>
<reference evidence="1 2" key="1">
    <citation type="submission" date="2012-07" db="EMBL/GenBank/DDBJ databases">
        <title>Genome sequence of Brachyspira sp. 30446, isolated from a pig with mucohaemorrhagic colitis.</title>
        <authorList>
            <person name="Rubin J.E."/>
            <person name="Fernando C."/>
            <person name="Harding J.C.S."/>
            <person name="Hill J.E."/>
        </authorList>
    </citation>
    <scope>NUCLEOTIDE SEQUENCE [LARGE SCALE GENOMIC DNA]</scope>
    <source>
        <strain evidence="1 2">30446</strain>
    </source>
</reference>
<comment type="caution">
    <text evidence="1">The sequence shown here is derived from an EMBL/GenBank/DDBJ whole genome shotgun (WGS) entry which is preliminary data.</text>
</comment>
<gene>
    <name evidence="1" type="ORF">A966_10267</name>
</gene>
<evidence type="ECO:0000313" key="1">
    <source>
        <dbReference type="EMBL" id="EKV56450.1"/>
    </source>
</evidence>
<dbReference type="AlphaFoldDB" id="A0A2U4F5Z1"/>
<dbReference type="PROSITE" id="PS51257">
    <property type="entry name" value="PROKAR_LIPOPROTEIN"/>
    <property type="match status" value="1"/>
</dbReference>
<proteinExistence type="predicted"/>
<dbReference type="GeneID" id="66488464"/>
<sequence>MKKTFYIILLSVLFFISSCKKVNLLSPSIIPPPTEFPNNGQIPQYPIPSPALSIPPDKIEEKYITVTPEIVQNGTVFGGYSRRFKFNNEWHILATNEYQYDPNTKRLSPTGKGAILKIDNNGKTITKVYGLSLSEDLEKKEYWTNLNSKKVIMEPNRVTIPTAGTYGMIIETLQKKYEYKNVKNPVNNFRYISEIYLNVKGKATSDLINWADSPDTHKKVYNMPKLNFDNPNFQGRIGTANSDLVLLYFEGKFLLFIQPTIYDYYKDGFIPPSNEDLYLDSKYYYTLDLGKDSSDPKNWVTNETPWGRRYRINYFRYDYYKMYVSGGSTSKYVYNASDGYWYHSSEASYSPDPWDGIWGTKDGINWEREMSSAPLKNAQDIAYFLKENPLITYKAADDGTPFEPEFTELNGIYYRTFNTTYPIPPVKEIMETAERFETNFTITEEHIRNSGIYQIQMSSVHPDNAKESDWITIVPNNQITSSTAWESGGAALFTFNGKLVRLVDYDREFKLNTQYEEALNLSKQYYSLLETGPISEYKNNCYYFLYYKAMADMIKIIKDKSNEYFKPDKAFTHYTFEIN</sequence>
<protein>
    <recommendedName>
        <fullName evidence="3">Lipoprotein</fullName>
    </recommendedName>
</protein>
<dbReference type="RefSeq" id="WP_008725061.1">
    <property type="nucleotide sequence ID" value="NZ_JH994111.1"/>
</dbReference>
<dbReference type="EMBL" id="ALNZ01000030">
    <property type="protein sequence ID" value="EKV56450.1"/>
    <property type="molecule type" value="Genomic_DNA"/>
</dbReference>
<dbReference type="Proteomes" id="UP000011663">
    <property type="component" value="Unassembled WGS sequence"/>
</dbReference>
<dbReference type="OrthoDB" id="1078890at2"/>
<evidence type="ECO:0008006" key="3">
    <source>
        <dbReference type="Google" id="ProtNLM"/>
    </source>
</evidence>
<accession>A0A2U4F5Z1</accession>
<organism evidence="1 2">
    <name type="scientific">Brachyspira hampsonii 30446</name>
    <dbReference type="NCBI Taxonomy" id="1289135"/>
    <lineage>
        <taxon>Bacteria</taxon>
        <taxon>Pseudomonadati</taxon>
        <taxon>Spirochaetota</taxon>
        <taxon>Spirochaetia</taxon>
        <taxon>Brachyspirales</taxon>
        <taxon>Brachyspiraceae</taxon>
        <taxon>Brachyspira</taxon>
    </lineage>
</organism>
<name>A0A2U4F5Z1_9SPIR</name>